<organism evidence="1 2">
    <name type="scientific">Tilletia caries</name>
    <name type="common">wheat bunt fungus</name>
    <dbReference type="NCBI Taxonomy" id="13290"/>
    <lineage>
        <taxon>Eukaryota</taxon>
        <taxon>Fungi</taxon>
        <taxon>Dikarya</taxon>
        <taxon>Basidiomycota</taxon>
        <taxon>Ustilaginomycotina</taxon>
        <taxon>Exobasidiomycetes</taxon>
        <taxon>Tilletiales</taxon>
        <taxon>Tilletiaceae</taxon>
        <taxon>Tilletia</taxon>
    </lineage>
</organism>
<dbReference type="Proteomes" id="UP000077671">
    <property type="component" value="Unassembled WGS sequence"/>
</dbReference>
<comment type="caution">
    <text evidence="1">The sequence shown here is derived from an EMBL/GenBank/DDBJ whole genome shotgun (WGS) entry which is preliminary data.</text>
</comment>
<reference evidence="1" key="1">
    <citation type="submission" date="2016-04" db="EMBL/GenBank/DDBJ databases">
        <authorList>
            <person name="Nguyen H.D."/>
            <person name="Kesanakurti P."/>
            <person name="Cullis J."/>
            <person name="Levesque C.A."/>
            <person name="Hambleton S."/>
        </authorList>
    </citation>
    <scope>NUCLEOTIDE SEQUENCE</scope>
    <source>
        <strain evidence="1">DAOMC 238032</strain>
    </source>
</reference>
<reference evidence="1" key="2">
    <citation type="journal article" date="2019" name="IMA Fungus">
        <title>Genome sequencing and comparison of five Tilletia species to identify candidate genes for the detection of regulated species infecting wheat.</title>
        <authorList>
            <person name="Nguyen H.D.T."/>
            <person name="Sultana T."/>
            <person name="Kesanakurti P."/>
            <person name="Hambleton S."/>
        </authorList>
    </citation>
    <scope>NUCLEOTIDE SEQUENCE</scope>
    <source>
        <strain evidence="1">DAOMC 238032</strain>
    </source>
</reference>
<dbReference type="AlphaFoldDB" id="A0A8T8S8I2"/>
<dbReference type="EMBL" id="LWDD02004542">
    <property type="protein sequence ID" value="KAE8235066.1"/>
    <property type="molecule type" value="Genomic_DNA"/>
</dbReference>
<evidence type="ECO:0000313" key="1">
    <source>
        <dbReference type="EMBL" id="KAE8235066.1"/>
    </source>
</evidence>
<proteinExistence type="predicted"/>
<name>A0A8T8S8I2_9BASI</name>
<gene>
    <name evidence="1" type="ORF">A4X03_0g9914</name>
</gene>
<accession>A0A8T8S8I2</accession>
<protein>
    <submittedName>
        <fullName evidence="1">Uncharacterized protein</fullName>
    </submittedName>
</protein>
<sequence>MQLLQDKAAREAARIGEELLYGNAAVVVVDMSWPTLQRFGSACQQSEDRVFWDLMAGVAEDKDYLRKIRREVDAIVVKAGQARLLYSSRVDRGFILP</sequence>
<evidence type="ECO:0000313" key="2">
    <source>
        <dbReference type="Proteomes" id="UP000077671"/>
    </source>
</evidence>